<keyword evidence="3 8" id="KW-0378">Hydrolase</keyword>
<dbReference type="SUPFAM" id="SSF51445">
    <property type="entry name" value="(Trans)glycosidases"/>
    <property type="match status" value="1"/>
</dbReference>
<keyword evidence="9" id="KW-1185">Reference proteome</keyword>
<feature type="chain" id="PRO_5003320425" description="beta-glucosidase" evidence="7">
    <location>
        <begin position="25"/>
        <end position="439"/>
    </location>
</feature>
<name>F4QTA0_9CAUL</name>
<evidence type="ECO:0000256" key="3">
    <source>
        <dbReference type="ARBA" id="ARBA00022801"/>
    </source>
</evidence>
<feature type="active site" description="Nucleophile" evidence="5">
    <location>
        <position position="354"/>
    </location>
</feature>
<dbReference type="AlphaFoldDB" id="F4QTA0"/>
<dbReference type="PROSITE" id="PS00572">
    <property type="entry name" value="GLYCOSYL_HYDROL_F1_1"/>
    <property type="match status" value="1"/>
</dbReference>
<accession>F4QTA0</accession>
<proteinExistence type="inferred from homology"/>
<evidence type="ECO:0000256" key="6">
    <source>
        <dbReference type="RuleBase" id="RU003690"/>
    </source>
</evidence>
<dbReference type="Proteomes" id="UP000006512">
    <property type="component" value="Unassembled WGS sequence"/>
</dbReference>
<comment type="similarity">
    <text evidence="1 6">Belongs to the glycosyl hydrolase 1 family.</text>
</comment>
<dbReference type="InterPro" id="IPR001360">
    <property type="entry name" value="Glyco_hydro_1"/>
</dbReference>
<dbReference type="PRINTS" id="PR00131">
    <property type="entry name" value="GLHYDRLASE1"/>
</dbReference>
<dbReference type="HOGENOM" id="CLU_001859_1_3_5"/>
<dbReference type="eggNOG" id="COG2723">
    <property type="taxonomic scope" value="Bacteria"/>
</dbReference>
<sequence>MTSVSRRKMLVTASVGLAAVSSQAHSMGRTSTFKFPKDFWWGAATAGHQVEGNNTNSDSWFVEHLERSPYAESSGDACDFYNRFEQDIALLAKLGLNTFRFSLEWSRIEPAKGEFSEVQLNHYRKVAATCREHGVRPMVTFNHFTAPLWFAKLGGWENPDAPVLFERYCARAVRAVGDLAAAAATFNEPNINALLRWIGLPPFVTDGMRQGLEAAAKAANVPVFSSIPLAEPERIEAQMLKAHGLAFAAIKAGAPNLPVGVTLAISDDQAVGDSVQRDRKRAALYTSWLEAAKQHGDFLGVQTYGRTRLDANGIMPVPEGAELTQMGEEFYPQALEQTIRYAYAATGKPIYVTENGVATDDDSRRIAYIDIALAGVRNCLRDGIPVKGYIHWSLLDNFEWTFGYAKHFGLVAVDRATQVRTVKGSALHFARIARRNAIG</sequence>
<dbReference type="PANTHER" id="PTHR10353:SF36">
    <property type="entry name" value="LP05116P"/>
    <property type="match status" value="1"/>
</dbReference>
<dbReference type="InterPro" id="IPR018120">
    <property type="entry name" value="Glyco_hydro_1_AS"/>
</dbReference>
<evidence type="ECO:0000313" key="8">
    <source>
        <dbReference type="EMBL" id="EGF89970.1"/>
    </source>
</evidence>
<organism evidence="8 9">
    <name type="scientific">Asticcacaulis biprosthecium C19</name>
    <dbReference type="NCBI Taxonomy" id="715226"/>
    <lineage>
        <taxon>Bacteria</taxon>
        <taxon>Pseudomonadati</taxon>
        <taxon>Pseudomonadota</taxon>
        <taxon>Alphaproteobacteria</taxon>
        <taxon>Caulobacterales</taxon>
        <taxon>Caulobacteraceae</taxon>
        <taxon>Asticcacaulis</taxon>
    </lineage>
</organism>
<keyword evidence="7" id="KW-0732">Signal</keyword>
<protein>
    <recommendedName>
        <fullName evidence="2">beta-glucosidase</fullName>
        <ecNumber evidence="2">3.2.1.21</ecNumber>
    </recommendedName>
</protein>
<dbReference type="GO" id="GO:0008422">
    <property type="term" value="F:beta-glucosidase activity"/>
    <property type="evidence" value="ECO:0007669"/>
    <property type="project" value="UniProtKB-EC"/>
</dbReference>
<dbReference type="PANTHER" id="PTHR10353">
    <property type="entry name" value="GLYCOSYL HYDROLASE"/>
    <property type="match status" value="1"/>
</dbReference>
<dbReference type="STRING" id="715226.ABI_43970"/>
<dbReference type="InterPro" id="IPR017853">
    <property type="entry name" value="GH"/>
</dbReference>
<dbReference type="EMBL" id="GL883080">
    <property type="protein sequence ID" value="EGF89970.1"/>
    <property type="molecule type" value="Genomic_DNA"/>
</dbReference>
<gene>
    <name evidence="8" type="ORF">ABI_43970</name>
</gene>
<evidence type="ECO:0000256" key="4">
    <source>
        <dbReference type="ARBA" id="ARBA00023295"/>
    </source>
</evidence>
<evidence type="ECO:0000256" key="7">
    <source>
        <dbReference type="SAM" id="SignalP"/>
    </source>
</evidence>
<dbReference type="Pfam" id="PF00232">
    <property type="entry name" value="Glyco_hydro_1"/>
    <property type="match status" value="2"/>
</dbReference>
<keyword evidence="4 8" id="KW-0326">Glycosidase</keyword>
<dbReference type="Gene3D" id="3.20.20.80">
    <property type="entry name" value="Glycosidases"/>
    <property type="match status" value="1"/>
</dbReference>
<feature type="signal peptide" evidence="7">
    <location>
        <begin position="1"/>
        <end position="24"/>
    </location>
</feature>
<reference evidence="9" key="1">
    <citation type="submission" date="2011-03" db="EMBL/GenBank/DDBJ databases">
        <title>Draft genome sequence of Brevundimonas diminuta.</title>
        <authorList>
            <person name="Brown P.J.B."/>
            <person name="Buechlein A."/>
            <person name="Hemmerich C."/>
            <person name="Brun Y.V."/>
        </authorList>
    </citation>
    <scope>NUCLEOTIDE SEQUENCE [LARGE SCALE GENOMIC DNA]</scope>
    <source>
        <strain evidence="9">C19</strain>
    </source>
</reference>
<dbReference type="GO" id="GO:0005829">
    <property type="term" value="C:cytosol"/>
    <property type="evidence" value="ECO:0007669"/>
    <property type="project" value="TreeGrafter"/>
</dbReference>
<evidence type="ECO:0000313" key="9">
    <source>
        <dbReference type="Proteomes" id="UP000006512"/>
    </source>
</evidence>
<dbReference type="GO" id="GO:0016052">
    <property type="term" value="P:carbohydrate catabolic process"/>
    <property type="evidence" value="ECO:0007669"/>
    <property type="project" value="TreeGrafter"/>
</dbReference>
<evidence type="ECO:0000256" key="1">
    <source>
        <dbReference type="ARBA" id="ARBA00010838"/>
    </source>
</evidence>
<dbReference type="EC" id="3.2.1.21" evidence="2"/>
<evidence type="ECO:0000256" key="5">
    <source>
        <dbReference type="PROSITE-ProRule" id="PRU10055"/>
    </source>
</evidence>
<evidence type="ECO:0000256" key="2">
    <source>
        <dbReference type="ARBA" id="ARBA00012744"/>
    </source>
</evidence>
<dbReference type="OrthoDB" id="9765195at2"/>